<dbReference type="PANTHER" id="PTHR47186:SF35">
    <property type="entry name" value="RX N-TERMINAL DOMAIN-CONTAINING PROTEIN"/>
    <property type="match status" value="1"/>
</dbReference>
<gene>
    <name evidence="7" type="ORF">TorRG33x02_074130</name>
</gene>
<accession>A0A2P5FFY9</accession>
<dbReference type="AlphaFoldDB" id="A0A2P5FFY9"/>
<dbReference type="SUPFAM" id="SSF52058">
    <property type="entry name" value="L domain-like"/>
    <property type="match status" value="1"/>
</dbReference>
<evidence type="ECO:0000259" key="6">
    <source>
        <dbReference type="Pfam" id="PF23598"/>
    </source>
</evidence>
<dbReference type="STRING" id="63057.A0A2P5FFY9"/>
<evidence type="ECO:0000256" key="3">
    <source>
        <dbReference type="SAM" id="Coils"/>
    </source>
</evidence>
<feature type="domain" description="Disease resistance R13L4/SHOC-2-like LRR" evidence="6">
    <location>
        <begin position="289"/>
        <end position="579"/>
    </location>
</feature>
<dbReference type="InterPro" id="IPR032675">
    <property type="entry name" value="LRR_dom_sf"/>
</dbReference>
<keyword evidence="8" id="KW-1185">Reference proteome</keyword>
<dbReference type="Gene3D" id="3.80.10.10">
    <property type="entry name" value="Ribonuclease Inhibitor"/>
    <property type="match status" value="2"/>
</dbReference>
<feature type="domain" description="Disease resistance protein winged helix" evidence="5">
    <location>
        <begin position="164"/>
        <end position="221"/>
    </location>
</feature>
<sequence>MSELLIRSCLQRLDSLLVQEKEAFSGLEDQIEKVVNKLKLIGESSDEKGFWINEVRDVINDMETHIDKYLSQKEKHEAEDQTTLIDGFRNDMQKIEIRLSETIQRKTQLDCSTNSEDDMEDNKSSHGMKEGQTSASSSSTLSLFELEFINLTDCVRDCLMYCCIFPDNYLIRKGKLTRLLVAEGLIEEKEGKPMEDIAEEHIGELVNKGMLEIDHGHSGNGTKLLVPSIYREFCLRQIKEGKLKLSTSVPQKARSVVSNLDKLIKIDSLQLWSLFLIGNQGSFEERNDWLKSESAKFLRVLDLEGTKIKSLPYEVGDLIHLKYLCLKDTEITELPECLINLKDLQTLDIRWCGYIAAMPKFVVSLSNLRHLKMFKNHGVCGVKIPEGIGSLRNLLTLTGIDPGGGTAGEIGNLTQLRRLGVLDVTEEDINELSSSIMKMQGLLSLSLQSKLSMYQEKLVLVESFLPPLSLRKLCLEGGLEKIPIWLGSLESLTNLRLGYSHLSENPALVLQLLPNLKVLTLWHAYDGSKMGKEFCKASGFPKLEFLTIASEVLEEWTDLEEGALPSLKHLYLHSCRRLRMLPEGLQFVTTLEHMFLVPLLDDHAERLKPDGGPENYKIKHIPRITFITTSMIQELFKEGKIE</sequence>
<evidence type="ECO:0000256" key="1">
    <source>
        <dbReference type="ARBA" id="ARBA00022737"/>
    </source>
</evidence>
<evidence type="ECO:0000313" key="7">
    <source>
        <dbReference type="EMBL" id="PON96709.1"/>
    </source>
</evidence>
<dbReference type="PANTHER" id="PTHR47186">
    <property type="entry name" value="LEUCINE-RICH REPEAT-CONTAINING PROTEIN 57"/>
    <property type="match status" value="1"/>
</dbReference>
<dbReference type="FunFam" id="1.10.10.10:FF:000322">
    <property type="entry name" value="Probable disease resistance protein At1g63360"/>
    <property type="match status" value="1"/>
</dbReference>
<evidence type="ECO:0000259" key="5">
    <source>
        <dbReference type="Pfam" id="PF23559"/>
    </source>
</evidence>
<dbReference type="Pfam" id="PF23559">
    <property type="entry name" value="WHD_DRP"/>
    <property type="match status" value="1"/>
</dbReference>
<dbReference type="InterPro" id="IPR058922">
    <property type="entry name" value="WHD_DRP"/>
</dbReference>
<organism evidence="7 8">
    <name type="scientific">Trema orientale</name>
    <name type="common">Charcoal tree</name>
    <name type="synonym">Celtis orientalis</name>
    <dbReference type="NCBI Taxonomy" id="63057"/>
    <lineage>
        <taxon>Eukaryota</taxon>
        <taxon>Viridiplantae</taxon>
        <taxon>Streptophyta</taxon>
        <taxon>Embryophyta</taxon>
        <taxon>Tracheophyta</taxon>
        <taxon>Spermatophyta</taxon>
        <taxon>Magnoliopsida</taxon>
        <taxon>eudicotyledons</taxon>
        <taxon>Gunneridae</taxon>
        <taxon>Pentapetalae</taxon>
        <taxon>rosids</taxon>
        <taxon>fabids</taxon>
        <taxon>Rosales</taxon>
        <taxon>Cannabaceae</taxon>
        <taxon>Trema</taxon>
    </lineage>
</organism>
<comment type="caution">
    <text evidence="7">The sequence shown here is derived from an EMBL/GenBank/DDBJ whole genome shotgun (WGS) entry which is preliminary data.</text>
</comment>
<dbReference type="GO" id="GO:0006952">
    <property type="term" value="P:defense response"/>
    <property type="evidence" value="ECO:0007669"/>
    <property type="project" value="UniProtKB-KW"/>
</dbReference>
<protein>
    <submittedName>
        <fullName evidence="7">LRR domain containing protein</fullName>
    </submittedName>
</protein>
<keyword evidence="1" id="KW-0677">Repeat</keyword>
<name>A0A2P5FFY9_TREOI</name>
<evidence type="ECO:0000313" key="8">
    <source>
        <dbReference type="Proteomes" id="UP000237000"/>
    </source>
</evidence>
<evidence type="ECO:0000256" key="4">
    <source>
        <dbReference type="SAM" id="MobiDB-lite"/>
    </source>
</evidence>
<keyword evidence="2" id="KW-0611">Plant defense</keyword>
<dbReference type="Pfam" id="PF23598">
    <property type="entry name" value="LRR_14"/>
    <property type="match status" value="1"/>
</dbReference>
<proteinExistence type="predicted"/>
<keyword evidence="3" id="KW-0175">Coiled coil</keyword>
<reference evidence="8" key="1">
    <citation type="submission" date="2016-06" db="EMBL/GenBank/DDBJ databases">
        <title>Parallel loss of symbiosis genes in relatives of nitrogen-fixing non-legume Parasponia.</title>
        <authorList>
            <person name="Van Velzen R."/>
            <person name="Holmer R."/>
            <person name="Bu F."/>
            <person name="Rutten L."/>
            <person name="Van Zeijl A."/>
            <person name="Liu W."/>
            <person name="Santuari L."/>
            <person name="Cao Q."/>
            <person name="Sharma T."/>
            <person name="Shen D."/>
            <person name="Roswanjaya Y."/>
            <person name="Wardhani T."/>
            <person name="Kalhor M.S."/>
            <person name="Jansen J."/>
            <person name="Van den Hoogen J."/>
            <person name="Gungor B."/>
            <person name="Hartog M."/>
            <person name="Hontelez J."/>
            <person name="Verver J."/>
            <person name="Yang W.-C."/>
            <person name="Schijlen E."/>
            <person name="Repin R."/>
            <person name="Schilthuizen M."/>
            <person name="Schranz E."/>
            <person name="Heidstra R."/>
            <person name="Miyata K."/>
            <person name="Fedorova E."/>
            <person name="Kohlen W."/>
            <person name="Bisseling T."/>
            <person name="Smit S."/>
            <person name="Geurts R."/>
        </authorList>
    </citation>
    <scope>NUCLEOTIDE SEQUENCE [LARGE SCALE GENOMIC DNA]</scope>
    <source>
        <strain evidence="8">cv. RG33-2</strain>
    </source>
</reference>
<evidence type="ECO:0000256" key="2">
    <source>
        <dbReference type="ARBA" id="ARBA00022821"/>
    </source>
</evidence>
<dbReference type="OrthoDB" id="1153924at2759"/>
<feature type="coiled-coil region" evidence="3">
    <location>
        <begin position="17"/>
        <end position="79"/>
    </location>
</feature>
<dbReference type="Proteomes" id="UP000237000">
    <property type="component" value="Unassembled WGS sequence"/>
</dbReference>
<dbReference type="InParanoid" id="A0A2P5FFY9"/>
<dbReference type="EMBL" id="JXTC01000036">
    <property type="protein sequence ID" value="PON96709.1"/>
    <property type="molecule type" value="Genomic_DNA"/>
</dbReference>
<feature type="region of interest" description="Disordered" evidence="4">
    <location>
        <begin position="108"/>
        <end position="135"/>
    </location>
</feature>
<dbReference type="InterPro" id="IPR055414">
    <property type="entry name" value="LRR_R13L4/SHOC2-like"/>
</dbReference>